<dbReference type="InterPro" id="IPR007110">
    <property type="entry name" value="Ig-like_dom"/>
</dbReference>
<protein>
    <recommendedName>
        <fullName evidence="3">Ig-like domain-containing protein</fullName>
    </recommendedName>
</protein>
<dbReference type="Proteomes" id="UP000261580">
    <property type="component" value="Unassembled WGS sequence"/>
</dbReference>
<dbReference type="PROSITE" id="PS50835">
    <property type="entry name" value="IG_LIKE"/>
    <property type="match status" value="5"/>
</dbReference>
<dbReference type="InterPro" id="IPR003599">
    <property type="entry name" value="Ig_sub"/>
</dbReference>
<dbReference type="Pfam" id="PF07679">
    <property type="entry name" value="I-set"/>
    <property type="match status" value="6"/>
</dbReference>
<dbReference type="CDD" id="cd00096">
    <property type="entry name" value="Ig"/>
    <property type="match status" value="2"/>
</dbReference>
<dbReference type="GO" id="GO:0003007">
    <property type="term" value="P:heart morphogenesis"/>
    <property type="evidence" value="ECO:0007669"/>
    <property type="project" value="UniProtKB-ARBA"/>
</dbReference>
<dbReference type="PANTHER" id="PTHR13817:SF151">
    <property type="entry name" value="TITIN"/>
    <property type="match status" value="1"/>
</dbReference>
<dbReference type="GeneTree" id="ENSGT01110000267173"/>
<dbReference type="PANTHER" id="PTHR13817">
    <property type="entry name" value="TITIN"/>
    <property type="match status" value="1"/>
</dbReference>
<evidence type="ECO:0000256" key="2">
    <source>
        <dbReference type="ARBA" id="ARBA00023319"/>
    </source>
</evidence>
<dbReference type="Bgee" id="ENSNBRG00000021318">
    <property type="expression patterns" value="Expressed in muscle tissue"/>
</dbReference>
<evidence type="ECO:0000256" key="1">
    <source>
        <dbReference type="ARBA" id="ARBA00022737"/>
    </source>
</evidence>
<dbReference type="Gene3D" id="2.60.40.10">
    <property type="entry name" value="Immunoglobulins"/>
    <property type="match status" value="6"/>
</dbReference>
<dbReference type="FunFam" id="2.60.40.10:FF:000022">
    <property type="entry name" value="Cardiac titin"/>
    <property type="match status" value="5"/>
</dbReference>
<dbReference type="GO" id="GO:0031430">
    <property type="term" value="C:M band"/>
    <property type="evidence" value="ECO:0007669"/>
    <property type="project" value="TreeGrafter"/>
</dbReference>
<evidence type="ECO:0000259" key="3">
    <source>
        <dbReference type="PROSITE" id="PS50835"/>
    </source>
</evidence>
<dbReference type="OMA" id="HDMELIS"/>
<keyword evidence="5" id="KW-1185">Reference proteome</keyword>
<proteinExistence type="predicted"/>
<evidence type="ECO:0000313" key="5">
    <source>
        <dbReference type="Proteomes" id="UP000261580"/>
    </source>
</evidence>
<evidence type="ECO:0000313" key="4">
    <source>
        <dbReference type="Ensembl" id="ENSNBRP00000027966.1"/>
    </source>
</evidence>
<keyword evidence="2" id="KW-0393">Immunoglobulin domain</keyword>
<dbReference type="Ensembl" id="ENSNBRT00000028697.1">
    <property type="protein sequence ID" value="ENSNBRP00000027966.1"/>
    <property type="gene ID" value="ENSNBRG00000021318.1"/>
</dbReference>
<dbReference type="FunFam" id="2.60.40.10:FF:000107">
    <property type="entry name" value="Myosin, light chain kinase a"/>
    <property type="match status" value="1"/>
</dbReference>
<feature type="domain" description="Ig-like" evidence="3">
    <location>
        <begin position="374"/>
        <end position="462"/>
    </location>
</feature>
<dbReference type="InterPro" id="IPR036179">
    <property type="entry name" value="Ig-like_dom_sf"/>
</dbReference>
<dbReference type="GO" id="GO:0055013">
    <property type="term" value="P:cardiac muscle cell development"/>
    <property type="evidence" value="ECO:0007669"/>
    <property type="project" value="UniProtKB-ARBA"/>
</dbReference>
<reference evidence="4" key="2">
    <citation type="submission" date="2025-09" db="UniProtKB">
        <authorList>
            <consortium name="Ensembl"/>
        </authorList>
    </citation>
    <scope>IDENTIFICATION</scope>
</reference>
<organism evidence="4 5">
    <name type="scientific">Neolamprologus brichardi</name>
    <name type="common">Fairy cichlid</name>
    <name type="synonym">Lamprologus brichardi</name>
    <dbReference type="NCBI Taxonomy" id="32507"/>
    <lineage>
        <taxon>Eukaryota</taxon>
        <taxon>Metazoa</taxon>
        <taxon>Chordata</taxon>
        <taxon>Craniata</taxon>
        <taxon>Vertebrata</taxon>
        <taxon>Euteleostomi</taxon>
        <taxon>Actinopterygii</taxon>
        <taxon>Neopterygii</taxon>
        <taxon>Teleostei</taxon>
        <taxon>Neoteleostei</taxon>
        <taxon>Acanthomorphata</taxon>
        <taxon>Ovalentaria</taxon>
        <taxon>Cichlomorphae</taxon>
        <taxon>Cichliformes</taxon>
        <taxon>Cichlidae</taxon>
        <taxon>African cichlids</taxon>
        <taxon>Pseudocrenilabrinae</taxon>
        <taxon>Lamprologini</taxon>
        <taxon>Neolamprologus</taxon>
    </lineage>
</organism>
<feature type="domain" description="Ig-like" evidence="3">
    <location>
        <begin position="6"/>
        <end position="82"/>
    </location>
</feature>
<dbReference type="SMART" id="SM00409">
    <property type="entry name" value="IG"/>
    <property type="match status" value="5"/>
</dbReference>
<reference evidence="4" key="1">
    <citation type="submission" date="2025-08" db="UniProtKB">
        <authorList>
            <consortium name="Ensembl"/>
        </authorList>
    </citation>
    <scope>IDENTIFICATION</scope>
</reference>
<keyword evidence="1" id="KW-0677">Repeat</keyword>
<name>A0A3Q4I033_NEOBR</name>
<sequence>GILEPPTIEEKPEVVKVTCGDPVSFECRVAGTPHISVKWIKDGNELQSSRKHNLCYGGNLSRLNIMSSQLEDGGEYMFEAQNAVGTCRCKVKLVVLEELIPPTFIKKLTNIQGIMGSVVTMECRITGSLPLTVEWSKGKQKITESSKYKLVHTENRVLLDIQFMDLSAHGLLVTHHHHSSLLVLVPPRFIDELESQAVIPKSDVFFKSVFEGTSPFMVKWFKDDIELITGPLCRVRLEKYSSSVELCSVGTLQSGIYSCQVSNEAGTAKSAAQLLVKEPPQFVLKLPPTTTVKQYEGHCFECKVTSVQSLRICWYKNDQQITDGANYKTMCVDSTAYLQISNATFDDNGVYTCEAHNDAGSASCSSILTVQESPSFVKTPSPVEAIKGKDASLHCEMSGTPPFQVNWYKDNRPLKEDRKCKMVNVGSFATLHIIKLEQDDAGLYECRVSNNVGSKSCHTALTLKEPPVFVEKLVDRSVRLGQQLTLTATVHGSEPLTVSWVQDKDHILRENDNRRITFENNVVALVVPQADPTTAGKYTCQLRNDCGAVESVSQVTVLGL</sequence>
<dbReference type="SMART" id="SM00408">
    <property type="entry name" value="IGc2"/>
    <property type="match status" value="5"/>
</dbReference>
<dbReference type="AlphaFoldDB" id="A0A3Q4I033"/>
<dbReference type="GO" id="GO:0045214">
    <property type="term" value="P:sarcomere organization"/>
    <property type="evidence" value="ECO:0007669"/>
    <property type="project" value="TreeGrafter"/>
</dbReference>
<accession>A0A3Q4I033</accession>
<feature type="domain" description="Ig-like" evidence="3">
    <location>
        <begin position="102"/>
        <end position="275"/>
    </location>
</feature>
<dbReference type="InterPro" id="IPR013783">
    <property type="entry name" value="Ig-like_fold"/>
</dbReference>
<dbReference type="STRING" id="32507.ENSNBRP00000027966"/>
<feature type="domain" description="Ig-like" evidence="3">
    <location>
        <begin position="280"/>
        <end position="369"/>
    </location>
</feature>
<feature type="domain" description="Ig-like" evidence="3">
    <location>
        <begin position="466"/>
        <end position="556"/>
    </location>
</feature>
<dbReference type="InterPro" id="IPR013098">
    <property type="entry name" value="Ig_I-set"/>
</dbReference>
<dbReference type="SUPFAM" id="SSF48726">
    <property type="entry name" value="Immunoglobulin"/>
    <property type="match status" value="6"/>
</dbReference>
<dbReference type="InterPro" id="IPR003598">
    <property type="entry name" value="Ig_sub2"/>
</dbReference>
<dbReference type="InterPro" id="IPR050964">
    <property type="entry name" value="Striated_Muscle_Regulatory"/>
</dbReference>